<dbReference type="Pfam" id="PF01565">
    <property type="entry name" value="FAD_binding_4"/>
    <property type="match status" value="1"/>
</dbReference>
<evidence type="ECO:0000313" key="8">
    <source>
        <dbReference type="Proteomes" id="UP000531561"/>
    </source>
</evidence>
<sequence length="252" mass="26982">MNIGVICASILPILTHNEGRSLTNTTLCRCLPAHECWPTSATWKIFNQTLSGKLIATKPLASSCHLDEFEEYSERDCESIQAAWSYAKTHLRSSSSIMAPFFSNYSCDPFSPKSSNCIVGTYVQYANTEIVDYRSSYYNGKAIKVGAGVSVMEAMTAANSQGLVVVGGNDGTVGFAGGYTQGGGHGQLVSKYGLAADQVLEWEVVTGNGDFLIASPTENKDLYWALSGGGGGSYGVVLYIRRGPIQLESVPK</sequence>
<dbReference type="Proteomes" id="UP000531561">
    <property type="component" value="Unassembled WGS sequence"/>
</dbReference>
<gene>
    <name evidence="7" type="ORF">Bfra_008623</name>
</gene>
<evidence type="ECO:0000256" key="2">
    <source>
        <dbReference type="ARBA" id="ARBA00005466"/>
    </source>
</evidence>
<dbReference type="PROSITE" id="PS51387">
    <property type="entry name" value="FAD_PCMH"/>
    <property type="match status" value="1"/>
</dbReference>
<keyword evidence="4" id="KW-0274">FAD</keyword>
<keyword evidence="5" id="KW-0560">Oxidoreductase</keyword>
<evidence type="ECO:0000256" key="4">
    <source>
        <dbReference type="ARBA" id="ARBA00022827"/>
    </source>
</evidence>
<accession>A0A8H6AT70</accession>
<dbReference type="InterPro" id="IPR006094">
    <property type="entry name" value="Oxid_FAD_bind_N"/>
</dbReference>
<reference evidence="7 8" key="1">
    <citation type="journal article" date="2020" name="Phytopathology">
        <title>A high-quality genome resource of Botrytis fragariae, a new and rapidly spreading fungal pathogen causing strawberry gray mold in the U.S.A.</title>
        <authorList>
            <person name="Wu Y."/>
            <person name="Saski C.A."/>
            <person name="Schnabel G."/>
            <person name="Xiao S."/>
            <person name="Hu M."/>
        </authorList>
    </citation>
    <scope>NUCLEOTIDE SEQUENCE [LARGE SCALE GENOMIC DNA]</scope>
    <source>
        <strain evidence="7 8">BVB16</strain>
    </source>
</reference>
<evidence type="ECO:0000256" key="3">
    <source>
        <dbReference type="ARBA" id="ARBA00022630"/>
    </source>
</evidence>
<protein>
    <submittedName>
        <fullName evidence="7">Putative fad binding domain protein</fullName>
    </submittedName>
</protein>
<dbReference type="SUPFAM" id="SSF56176">
    <property type="entry name" value="FAD-binding/transporter-associated domain-like"/>
    <property type="match status" value="1"/>
</dbReference>
<proteinExistence type="inferred from homology"/>
<dbReference type="InterPro" id="IPR016169">
    <property type="entry name" value="FAD-bd_PCMH_sub2"/>
</dbReference>
<dbReference type="PANTHER" id="PTHR42973">
    <property type="entry name" value="BINDING OXIDOREDUCTASE, PUTATIVE (AFU_ORTHOLOGUE AFUA_1G17690)-RELATED"/>
    <property type="match status" value="1"/>
</dbReference>
<evidence type="ECO:0000313" key="7">
    <source>
        <dbReference type="EMBL" id="KAF5873341.1"/>
    </source>
</evidence>
<dbReference type="InterPro" id="IPR050416">
    <property type="entry name" value="FAD-linked_Oxidoreductase"/>
</dbReference>
<comment type="similarity">
    <text evidence="2">Belongs to the oxygen-dependent FAD-linked oxidoreductase family.</text>
</comment>
<dbReference type="EMBL" id="JABFCT010000009">
    <property type="protein sequence ID" value="KAF5873341.1"/>
    <property type="molecule type" value="Genomic_DNA"/>
</dbReference>
<comment type="caution">
    <text evidence="7">The sequence shown here is derived from an EMBL/GenBank/DDBJ whole genome shotgun (WGS) entry which is preliminary data.</text>
</comment>
<dbReference type="InterPro" id="IPR036318">
    <property type="entry name" value="FAD-bd_PCMH-like_sf"/>
</dbReference>
<dbReference type="RefSeq" id="XP_037192287.1">
    <property type="nucleotide sequence ID" value="XM_037338981.1"/>
</dbReference>
<evidence type="ECO:0000256" key="5">
    <source>
        <dbReference type="ARBA" id="ARBA00023002"/>
    </source>
</evidence>
<dbReference type="PANTHER" id="PTHR42973:SF39">
    <property type="entry name" value="FAD-BINDING PCMH-TYPE DOMAIN-CONTAINING PROTEIN"/>
    <property type="match status" value="1"/>
</dbReference>
<keyword evidence="8" id="KW-1185">Reference proteome</keyword>
<evidence type="ECO:0000259" key="6">
    <source>
        <dbReference type="PROSITE" id="PS51387"/>
    </source>
</evidence>
<organism evidence="7 8">
    <name type="scientific">Botrytis fragariae</name>
    <dbReference type="NCBI Taxonomy" id="1964551"/>
    <lineage>
        <taxon>Eukaryota</taxon>
        <taxon>Fungi</taxon>
        <taxon>Dikarya</taxon>
        <taxon>Ascomycota</taxon>
        <taxon>Pezizomycotina</taxon>
        <taxon>Leotiomycetes</taxon>
        <taxon>Helotiales</taxon>
        <taxon>Sclerotiniaceae</taxon>
        <taxon>Botrytis</taxon>
    </lineage>
</organism>
<evidence type="ECO:0000256" key="1">
    <source>
        <dbReference type="ARBA" id="ARBA00001974"/>
    </source>
</evidence>
<dbReference type="GO" id="GO:0016491">
    <property type="term" value="F:oxidoreductase activity"/>
    <property type="evidence" value="ECO:0007669"/>
    <property type="project" value="UniProtKB-KW"/>
</dbReference>
<feature type="domain" description="FAD-binding PCMH-type" evidence="6">
    <location>
        <begin position="64"/>
        <end position="247"/>
    </location>
</feature>
<dbReference type="OrthoDB" id="9983560at2759"/>
<dbReference type="GO" id="GO:0071949">
    <property type="term" value="F:FAD binding"/>
    <property type="evidence" value="ECO:0007669"/>
    <property type="project" value="InterPro"/>
</dbReference>
<comment type="cofactor">
    <cofactor evidence="1">
        <name>FAD</name>
        <dbReference type="ChEBI" id="CHEBI:57692"/>
    </cofactor>
</comment>
<dbReference type="Gene3D" id="3.30.465.10">
    <property type="match status" value="1"/>
</dbReference>
<name>A0A8H6AT70_9HELO</name>
<keyword evidence="3" id="KW-0285">Flavoprotein</keyword>
<dbReference type="GeneID" id="59262673"/>
<dbReference type="InterPro" id="IPR016166">
    <property type="entry name" value="FAD-bd_PCMH"/>
</dbReference>
<dbReference type="AlphaFoldDB" id="A0A8H6AT70"/>